<accession>A0A9N9GKJ2</accession>
<dbReference type="Proteomes" id="UP000789375">
    <property type="component" value="Unassembled WGS sequence"/>
</dbReference>
<protein>
    <submittedName>
        <fullName evidence="1">7619_t:CDS:1</fullName>
    </submittedName>
</protein>
<sequence length="135" mass="16230">MLNTNIESLSEINNKKFKSILVYLIYRKLPNRFKKEGRQLVSLAHTEHQFFDIFKGYIYHRNNRNGRRFYNEEQQTYVVLFDDLPQHLKNNPLAITTYHAVESIITKRRKSKYNPGEVNIDWKIKVEKDAKDKLL</sequence>
<gene>
    <name evidence="1" type="ORF">FMOSSE_LOCUS9327</name>
</gene>
<evidence type="ECO:0000313" key="1">
    <source>
        <dbReference type="EMBL" id="CAG8608417.1"/>
    </source>
</evidence>
<organism evidence="1 2">
    <name type="scientific">Funneliformis mosseae</name>
    <name type="common">Endomycorrhizal fungus</name>
    <name type="synonym">Glomus mosseae</name>
    <dbReference type="NCBI Taxonomy" id="27381"/>
    <lineage>
        <taxon>Eukaryota</taxon>
        <taxon>Fungi</taxon>
        <taxon>Fungi incertae sedis</taxon>
        <taxon>Mucoromycota</taxon>
        <taxon>Glomeromycotina</taxon>
        <taxon>Glomeromycetes</taxon>
        <taxon>Glomerales</taxon>
        <taxon>Glomeraceae</taxon>
        <taxon>Funneliformis</taxon>
    </lineage>
</organism>
<dbReference type="EMBL" id="CAJVPP010002690">
    <property type="protein sequence ID" value="CAG8608417.1"/>
    <property type="molecule type" value="Genomic_DNA"/>
</dbReference>
<reference evidence="1" key="1">
    <citation type="submission" date="2021-06" db="EMBL/GenBank/DDBJ databases">
        <authorList>
            <person name="Kallberg Y."/>
            <person name="Tangrot J."/>
            <person name="Rosling A."/>
        </authorList>
    </citation>
    <scope>NUCLEOTIDE SEQUENCE</scope>
    <source>
        <strain evidence="1">87-6 pot B 2015</strain>
    </source>
</reference>
<keyword evidence="2" id="KW-1185">Reference proteome</keyword>
<comment type="caution">
    <text evidence="1">The sequence shown here is derived from an EMBL/GenBank/DDBJ whole genome shotgun (WGS) entry which is preliminary data.</text>
</comment>
<proteinExistence type="predicted"/>
<name>A0A9N9GKJ2_FUNMO</name>
<evidence type="ECO:0000313" key="2">
    <source>
        <dbReference type="Proteomes" id="UP000789375"/>
    </source>
</evidence>
<dbReference type="AlphaFoldDB" id="A0A9N9GKJ2"/>